<evidence type="ECO:0000256" key="2">
    <source>
        <dbReference type="ARBA" id="ARBA00022729"/>
    </source>
</evidence>
<dbReference type="Pfam" id="PF00561">
    <property type="entry name" value="Abhydrolase_1"/>
    <property type="match status" value="1"/>
</dbReference>
<comment type="caution">
    <text evidence="5">The sequence shown here is derived from an EMBL/GenBank/DDBJ whole genome shotgun (WGS) entry which is preliminary data.</text>
</comment>
<evidence type="ECO:0000259" key="4">
    <source>
        <dbReference type="Pfam" id="PF00561"/>
    </source>
</evidence>
<dbReference type="EMBL" id="BOOW01000001">
    <property type="protein sequence ID" value="GII89792.1"/>
    <property type="molecule type" value="Genomic_DNA"/>
</dbReference>
<sequence length="564" mass="60027">MKRVVGLIAGAAVLTVCVGGNGAPARAGAPPGAPVPDVGVADANTGLSWGPCDEAKKSGGAALAPAGGVECATVRVPLDHAKPFGRHIGVAVNRVKAASVRPAGRSAVSRRDGSGVPRQREPHLGVLLVNPGGPGASGRDLARFVASALPHDVAARFDVIGFDPRGVGKSEPALSCADPARYYTPPALDNVPRTRAEETALLNRAKTYARGCAERQAWMLPHMTTENTARDLEVIRRALGTEQISYLGYSYGSYLGAAYATLFPERVKRLILDSVVDPDSVWYSANLAQNHAFHRRHRDFLTWVAQNDGVYNLGRTEDAVRAEWDAMRIRLRARPAEGVVGPSELDDIFTVAGYTDAVWPTFAGAFAAYARKGDTKGLVAAHRRHGKKDAADENGYAVYLAVQCRDAPWPRDWNTWRADMTASHRVAPFLTWPNAWYNAPCAFWPVPSTTPVTLRAAGTLPPILMIQARRDAATPYPGALRMRTIFPSARLLVVGGGNHGVSLAGNGCVDRHVAAYLRDGTLPARVGGEGGDIKCAGLAAPRPAARMSAATGPDHVRLVDLLHG</sequence>
<dbReference type="Gene3D" id="3.40.50.1820">
    <property type="entry name" value="alpha/beta hydrolase"/>
    <property type="match status" value="2"/>
</dbReference>
<organism evidence="5 6">
    <name type="scientific">Sinosporangium siamense</name>
    <dbReference type="NCBI Taxonomy" id="1367973"/>
    <lineage>
        <taxon>Bacteria</taxon>
        <taxon>Bacillati</taxon>
        <taxon>Actinomycetota</taxon>
        <taxon>Actinomycetes</taxon>
        <taxon>Streptosporangiales</taxon>
        <taxon>Streptosporangiaceae</taxon>
        <taxon>Sinosporangium</taxon>
    </lineage>
</organism>
<dbReference type="PANTHER" id="PTHR43248">
    <property type="entry name" value="2-SUCCINYL-6-HYDROXY-2,4-CYCLOHEXADIENE-1-CARBOXYLATE SYNTHASE"/>
    <property type="match status" value="1"/>
</dbReference>
<accession>A0A919V5C8</accession>
<dbReference type="InterPro" id="IPR000073">
    <property type="entry name" value="AB_hydrolase_1"/>
</dbReference>
<dbReference type="SUPFAM" id="SSF53474">
    <property type="entry name" value="alpha/beta-Hydrolases"/>
    <property type="match status" value="1"/>
</dbReference>
<reference evidence="5" key="1">
    <citation type="submission" date="2021-01" db="EMBL/GenBank/DDBJ databases">
        <title>Whole genome shotgun sequence of Sinosporangium siamense NBRC 109515.</title>
        <authorList>
            <person name="Komaki H."/>
            <person name="Tamura T."/>
        </authorList>
    </citation>
    <scope>NUCLEOTIDE SEQUENCE</scope>
    <source>
        <strain evidence="5">NBRC 109515</strain>
    </source>
</reference>
<protein>
    <submittedName>
        <fullName evidence="5">Peptidase</fullName>
    </submittedName>
</protein>
<name>A0A919V5C8_9ACTN</name>
<dbReference type="Proteomes" id="UP000606172">
    <property type="component" value="Unassembled WGS sequence"/>
</dbReference>
<keyword evidence="6" id="KW-1185">Reference proteome</keyword>
<evidence type="ECO:0000313" key="6">
    <source>
        <dbReference type="Proteomes" id="UP000606172"/>
    </source>
</evidence>
<comment type="similarity">
    <text evidence="1">Belongs to the peptidase S33 family.</text>
</comment>
<dbReference type="GO" id="GO:0016787">
    <property type="term" value="F:hydrolase activity"/>
    <property type="evidence" value="ECO:0007669"/>
    <property type="project" value="UniProtKB-KW"/>
</dbReference>
<evidence type="ECO:0000313" key="5">
    <source>
        <dbReference type="EMBL" id="GII89792.1"/>
    </source>
</evidence>
<dbReference type="InterPro" id="IPR029058">
    <property type="entry name" value="AB_hydrolase_fold"/>
</dbReference>
<gene>
    <name evidence="5" type="ORF">Ssi02_00230</name>
</gene>
<evidence type="ECO:0000256" key="3">
    <source>
        <dbReference type="ARBA" id="ARBA00022801"/>
    </source>
</evidence>
<evidence type="ECO:0000256" key="1">
    <source>
        <dbReference type="ARBA" id="ARBA00010088"/>
    </source>
</evidence>
<dbReference type="InterPro" id="IPR051601">
    <property type="entry name" value="Serine_prot/Carboxylest_S33"/>
</dbReference>
<dbReference type="AlphaFoldDB" id="A0A919V5C8"/>
<keyword evidence="2" id="KW-0732">Signal</keyword>
<keyword evidence="3" id="KW-0378">Hydrolase</keyword>
<dbReference type="RefSeq" id="WP_204019585.1">
    <property type="nucleotide sequence ID" value="NZ_BOOW01000001.1"/>
</dbReference>
<feature type="domain" description="AB hydrolase-1" evidence="4">
    <location>
        <begin position="126"/>
        <end position="501"/>
    </location>
</feature>
<proteinExistence type="inferred from homology"/>
<dbReference type="PANTHER" id="PTHR43248:SF29">
    <property type="entry name" value="TRIPEPTIDYL AMINOPEPTIDASE"/>
    <property type="match status" value="1"/>
</dbReference>